<dbReference type="Proteomes" id="UP000051330">
    <property type="component" value="Unassembled WGS sequence"/>
</dbReference>
<dbReference type="PATRIC" id="fig|1423792.3.peg.689"/>
<sequence>MIVWIVTDKGSATQSDAKTALWLHIIPFLMTIGIFFLVGVAGLASNSVHFTAFFSVPLMIVFFVVDLGLVIYNLYKGIKILAEA</sequence>
<dbReference type="EMBL" id="AZEC01000012">
    <property type="protein sequence ID" value="KRL11306.1"/>
    <property type="molecule type" value="Genomic_DNA"/>
</dbReference>
<name>A0A0R1N1Q0_9LACO</name>
<evidence type="ECO:0000313" key="2">
    <source>
        <dbReference type="EMBL" id="KRL11306.1"/>
    </source>
</evidence>
<evidence type="ECO:0000313" key="3">
    <source>
        <dbReference type="Proteomes" id="UP000051330"/>
    </source>
</evidence>
<keyword evidence="1" id="KW-0812">Transmembrane</keyword>
<proteinExistence type="predicted"/>
<keyword evidence="1" id="KW-1133">Transmembrane helix</keyword>
<dbReference type="AlphaFoldDB" id="A0A0R1N1Q0"/>
<evidence type="ECO:0000256" key="1">
    <source>
        <dbReference type="SAM" id="Phobius"/>
    </source>
</evidence>
<comment type="caution">
    <text evidence="2">The sequence shown here is derived from an EMBL/GenBank/DDBJ whole genome shotgun (WGS) entry which is preliminary data.</text>
</comment>
<feature type="transmembrane region" description="Helical" evidence="1">
    <location>
        <begin position="50"/>
        <end position="75"/>
    </location>
</feature>
<feature type="transmembrane region" description="Helical" evidence="1">
    <location>
        <begin position="21"/>
        <end position="44"/>
    </location>
</feature>
<reference evidence="2 3" key="1">
    <citation type="journal article" date="2015" name="Genome Announc.">
        <title>Expanding the biotechnology potential of lactobacilli through comparative genomics of 213 strains and associated genera.</title>
        <authorList>
            <person name="Sun Z."/>
            <person name="Harris H.M."/>
            <person name="McCann A."/>
            <person name="Guo C."/>
            <person name="Argimon S."/>
            <person name="Zhang W."/>
            <person name="Yang X."/>
            <person name="Jeffery I.B."/>
            <person name="Cooney J.C."/>
            <person name="Kagawa T.F."/>
            <person name="Liu W."/>
            <person name="Song Y."/>
            <person name="Salvetti E."/>
            <person name="Wrobel A."/>
            <person name="Rasinkangas P."/>
            <person name="Parkhill J."/>
            <person name="Rea M.C."/>
            <person name="O'Sullivan O."/>
            <person name="Ritari J."/>
            <person name="Douillard F.P."/>
            <person name="Paul Ross R."/>
            <person name="Yang R."/>
            <person name="Briner A.E."/>
            <person name="Felis G.E."/>
            <person name="de Vos W.M."/>
            <person name="Barrangou R."/>
            <person name="Klaenhammer T.R."/>
            <person name="Caufield P.W."/>
            <person name="Cui Y."/>
            <person name="Zhang H."/>
            <person name="O'Toole P.W."/>
        </authorList>
    </citation>
    <scope>NUCLEOTIDE SEQUENCE [LARGE SCALE GENOMIC DNA]</scope>
    <source>
        <strain evidence="2 3">DSM 12744</strain>
    </source>
</reference>
<keyword evidence="1" id="KW-0472">Membrane</keyword>
<keyword evidence="3" id="KW-1185">Reference proteome</keyword>
<dbReference type="STRING" id="1423792.FD09_GL000674"/>
<accession>A0A0R1N1Q0</accession>
<organism evidence="2 3">
    <name type="scientific">Schleiferilactobacillus perolens DSM 12744</name>
    <dbReference type="NCBI Taxonomy" id="1423792"/>
    <lineage>
        <taxon>Bacteria</taxon>
        <taxon>Bacillati</taxon>
        <taxon>Bacillota</taxon>
        <taxon>Bacilli</taxon>
        <taxon>Lactobacillales</taxon>
        <taxon>Lactobacillaceae</taxon>
        <taxon>Schleiferilactobacillus</taxon>
    </lineage>
</organism>
<protein>
    <submittedName>
        <fullName evidence="2">Uncharacterized protein</fullName>
    </submittedName>
</protein>
<gene>
    <name evidence="2" type="ORF">FD09_GL000674</name>
</gene>